<gene>
    <name evidence="1" type="ORF">L227DRAFT_25387</name>
</gene>
<protein>
    <submittedName>
        <fullName evidence="1">Uncharacterized protein</fullName>
    </submittedName>
</protein>
<dbReference type="Proteomes" id="UP000313359">
    <property type="component" value="Unassembled WGS sequence"/>
</dbReference>
<organism evidence="1 2">
    <name type="scientific">Lentinus tigrinus ALCF2SS1-6</name>
    <dbReference type="NCBI Taxonomy" id="1328759"/>
    <lineage>
        <taxon>Eukaryota</taxon>
        <taxon>Fungi</taxon>
        <taxon>Dikarya</taxon>
        <taxon>Basidiomycota</taxon>
        <taxon>Agaricomycotina</taxon>
        <taxon>Agaricomycetes</taxon>
        <taxon>Polyporales</taxon>
        <taxon>Polyporaceae</taxon>
        <taxon>Lentinus</taxon>
    </lineage>
</organism>
<reference evidence="1" key="1">
    <citation type="journal article" date="2018" name="Genome Biol. Evol.">
        <title>Genomics and development of Lentinus tigrinus, a white-rot wood-decaying mushroom with dimorphic fruiting bodies.</title>
        <authorList>
            <person name="Wu B."/>
            <person name="Xu Z."/>
            <person name="Knudson A."/>
            <person name="Carlson A."/>
            <person name="Chen N."/>
            <person name="Kovaka S."/>
            <person name="LaButti K."/>
            <person name="Lipzen A."/>
            <person name="Pennachio C."/>
            <person name="Riley R."/>
            <person name="Schakwitz W."/>
            <person name="Umezawa K."/>
            <person name="Ohm R.A."/>
            <person name="Grigoriev I.V."/>
            <person name="Nagy L.G."/>
            <person name="Gibbons J."/>
            <person name="Hibbett D."/>
        </authorList>
    </citation>
    <scope>NUCLEOTIDE SEQUENCE [LARGE SCALE GENOMIC DNA]</scope>
    <source>
        <strain evidence="1">ALCF2SS1-6</strain>
    </source>
</reference>
<dbReference type="AlphaFoldDB" id="A0A5C2SUA8"/>
<evidence type="ECO:0000313" key="1">
    <source>
        <dbReference type="EMBL" id="RPD67475.1"/>
    </source>
</evidence>
<accession>A0A5C2SUA8</accession>
<evidence type="ECO:0000313" key="2">
    <source>
        <dbReference type="Proteomes" id="UP000313359"/>
    </source>
</evidence>
<name>A0A5C2SUA8_9APHY</name>
<proteinExistence type="predicted"/>
<sequence>MLSNIRLPLGTLPSWVICYEGGILRRSQLHHVSGHTESSAFTPACRLAAEVHRRLTRTDAPPQYIGHTLRPASLERLPKYPSHHAEVRTALHGGGFYPTHHCAVAPVYDMFKMATILLISPASCSLSHPALPGRKISPSALVTRDGVVLKAAPVERNVEPAAPRLTIARLRPSVTCPPRVWLSTLFSGLSASSAGV</sequence>
<dbReference type="EMBL" id="ML122250">
    <property type="protein sequence ID" value="RPD67475.1"/>
    <property type="molecule type" value="Genomic_DNA"/>
</dbReference>
<keyword evidence="2" id="KW-1185">Reference proteome</keyword>